<dbReference type="PANTHER" id="PTHR30636:SF3">
    <property type="entry name" value="UPF0701 PROTEIN YICC"/>
    <property type="match status" value="1"/>
</dbReference>
<dbReference type="Pfam" id="PF03755">
    <property type="entry name" value="YicC-like_N"/>
    <property type="match status" value="1"/>
</dbReference>
<comment type="similarity">
    <text evidence="5">Belongs to the YicC/YloC family.</text>
</comment>
<dbReference type="InterPro" id="IPR013551">
    <property type="entry name" value="YicC-like_C"/>
</dbReference>
<dbReference type="AlphaFoldDB" id="A0A017RX50"/>
<keyword evidence="3" id="KW-0255">Endonuclease</keyword>
<comment type="cofactor">
    <cofactor evidence="1">
        <name>a divalent metal cation</name>
        <dbReference type="ChEBI" id="CHEBI:60240"/>
    </cofactor>
</comment>
<feature type="domain" description="Endoribonuclease YicC-like C-terminal" evidence="7">
    <location>
        <begin position="173"/>
        <end position="292"/>
    </location>
</feature>
<feature type="domain" description="Endoribonuclease YicC-like N-terminal" evidence="6">
    <location>
        <begin position="2"/>
        <end position="156"/>
    </location>
</feature>
<dbReference type="OrthoDB" id="9771229at2"/>
<comment type="caution">
    <text evidence="8">The sequence shown here is derived from an EMBL/GenBank/DDBJ whole genome shotgun (WGS) entry which is preliminary data.</text>
</comment>
<evidence type="ECO:0000256" key="5">
    <source>
        <dbReference type="ARBA" id="ARBA00035648"/>
    </source>
</evidence>
<gene>
    <name evidence="8" type="ORF">Q428_03055</name>
</gene>
<name>A0A017RX50_9CLOT</name>
<evidence type="ECO:0000256" key="4">
    <source>
        <dbReference type="ARBA" id="ARBA00022801"/>
    </source>
</evidence>
<evidence type="ECO:0000256" key="1">
    <source>
        <dbReference type="ARBA" id="ARBA00001968"/>
    </source>
</evidence>
<dbReference type="InterPro" id="IPR013527">
    <property type="entry name" value="YicC-like_N"/>
</dbReference>
<dbReference type="Proteomes" id="UP000019681">
    <property type="component" value="Unassembled WGS sequence"/>
</dbReference>
<keyword evidence="2" id="KW-0540">Nuclease</keyword>
<protein>
    <recommendedName>
        <fullName evidence="10">Stress-induced protein</fullName>
    </recommendedName>
</protein>
<dbReference type="STRING" id="1403537.Q428_03055"/>
<organism evidence="8 9">
    <name type="scientific">Fervidicella metallireducens AeB</name>
    <dbReference type="NCBI Taxonomy" id="1403537"/>
    <lineage>
        <taxon>Bacteria</taxon>
        <taxon>Bacillati</taxon>
        <taxon>Bacillota</taxon>
        <taxon>Clostridia</taxon>
        <taxon>Eubacteriales</taxon>
        <taxon>Clostridiaceae</taxon>
        <taxon>Fervidicella</taxon>
    </lineage>
</organism>
<dbReference type="GO" id="GO:0016787">
    <property type="term" value="F:hydrolase activity"/>
    <property type="evidence" value="ECO:0007669"/>
    <property type="project" value="UniProtKB-KW"/>
</dbReference>
<evidence type="ECO:0000256" key="2">
    <source>
        <dbReference type="ARBA" id="ARBA00022722"/>
    </source>
</evidence>
<dbReference type="EMBL" id="AZQP01000006">
    <property type="protein sequence ID" value="EYE89267.1"/>
    <property type="molecule type" value="Genomic_DNA"/>
</dbReference>
<dbReference type="NCBIfam" id="TIGR00255">
    <property type="entry name" value="YicC/YloC family endoribonuclease"/>
    <property type="match status" value="1"/>
</dbReference>
<dbReference type="PANTHER" id="PTHR30636">
    <property type="entry name" value="UPF0701 PROTEIN YICC"/>
    <property type="match status" value="1"/>
</dbReference>
<dbReference type="InterPro" id="IPR005229">
    <property type="entry name" value="YicC/YloC-like"/>
</dbReference>
<sequence length="292" mass="33927">MVKSMTGYGRGESEDSSIGFLVEMKSVNNRYLDMNIRMPKQLNSMEDQIRKYISQRVSRGKVDVYITLEKYSQDDVVINVDEQLAEAYYNAYYSLKGKFNLAEEIGLGLLAKAPDIFTIERKEEDIDYLWSILSKALDQALEMFIDMRNKEGLKLSKDIVQRCDIINKKVLEIEERSPVVVDEYRDKLTQRISEYLREVEIDQARLVNEVAFFADRSNITEEIVRLKSHITQLKDTITAEETVGRKLDFLIQEMNRETNTIGSKANDLLITNLVVDIKSELEKIREQIQNIE</sequence>
<evidence type="ECO:0000313" key="9">
    <source>
        <dbReference type="Proteomes" id="UP000019681"/>
    </source>
</evidence>
<keyword evidence="9" id="KW-1185">Reference proteome</keyword>
<proteinExistence type="inferred from homology"/>
<evidence type="ECO:0000256" key="3">
    <source>
        <dbReference type="ARBA" id="ARBA00022759"/>
    </source>
</evidence>
<keyword evidence="4" id="KW-0378">Hydrolase</keyword>
<dbReference type="Pfam" id="PF08340">
    <property type="entry name" value="YicC-like_C"/>
    <property type="match status" value="1"/>
</dbReference>
<dbReference type="GO" id="GO:0004521">
    <property type="term" value="F:RNA endonuclease activity"/>
    <property type="evidence" value="ECO:0007669"/>
    <property type="project" value="InterPro"/>
</dbReference>
<evidence type="ECO:0000259" key="7">
    <source>
        <dbReference type="Pfam" id="PF08340"/>
    </source>
</evidence>
<accession>A0A017RX50</accession>
<evidence type="ECO:0000313" key="8">
    <source>
        <dbReference type="EMBL" id="EYE89267.1"/>
    </source>
</evidence>
<reference evidence="8 9" key="1">
    <citation type="journal article" date="2014" name="Genome Announc.">
        <title>Draft Genome Sequence of Fervidicella metallireducens Strain AeBT, an Iron-Reducing Thermoanaerobe from the Great Artesian Basin.</title>
        <authorList>
            <person name="Patel B.K."/>
        </authorList>
    </citation>
    <scope>NUCLEOTIDE SEQUENCE [LARGE SCALE GENOMIC DNA]</scope>
    <source>
        <strain evidence="8 9">AeB</strain>
    </source>
</reference>
<dbReference type="RefSeq" id="WP_035378040.1">
    <property type="nucleotide sequence ID" value="NZ_AZQP01000006.1"/>
</dbReference>
<evidence type="ECO:0000259" key="6">
    <source>
        <dbReference type="Pfam" id="PF03755"/>
    </source>
</evidence>
<evidence type="ECO:0008006" key="10">
    <source>
        <dbReference type="Google" id="ProtNLM"/>
    </source>
</evidence>